<keyword evidence="1 7" id="KW-0853">WD repeat</keyword>
<evidence type="ECO:0000256" key="1">
    <source>
        <dbReference type="ARBA" id="ARBA00022574"/>
    </source>
</evidence>
<dbReference type="InterPro" id="IPR015943">
    <property type="entry name" value="WD40/YVTN_repeat-like_dom_sf"/>
</dbReference>
<keyword evidence="2" id="KW-0507">mRNA processing</keyword>
<dbReference type="SUPFAM" id="SSF50978">
    <property type="entry name" value="WD40 repeat-like"/>
    <property type="match status" value="1"/>
</dbReference>
<accession>A0A507EEK3</accession>
<evidence type="ECO:0000256" key="5">
    <source>
        <dbReference type="ARBA" id="ARBA00038394"/>
    </source>
</evidence>
<dbReference type="GO" id="GO:0032797">
    <property type="term" value="C:SMN complex"/>
    <property type="evidence" value="ECO:0007669"/>
    <property type="project" value="TreeGrafter"/>
</dbReference>
<dbReference type="InterPro" id="IPR036322">
    <property type="entry name" value="WD40_repeat_dom_sf"/>
</dbReference>
<evidence type="ECO:0000256" key="6">
    <source>
        <dbReference type="ARBA" id="ARBA00040390"/>
    </source>
</evidence>
<dbReference type="Proteomes" id="UP000318582">
    <property type="component" value="Unassembled WGS sequence"/>
</dbReference>
<dbReference type="GO" id="GO:0003723">
    <property type="term" value="F:RNA binding"/>
    <property type="evidence" value="ECO:0007669"/>
    <property type="project" value="TreeGrafter"/>
</dbReference>
<dbReference type="STRING" id="109895.A0A507EEK3"/>
<dbReference type="GO" id="GO:0000387">
    <property type="term" value="P:spliceosomal snRNP assembly"/>
    <property type="evidence" value="ECO:0007669"/>
    <property type="project" value="TreeGrafter"/>
</dbReference>
<dbReference type="PANTHER" id="PTHR19877:SF13">
    <property type="entry name" value="SERINE-THREONINE KINASE RECEPTOR-ASSOCIATED PROTEIN"/>
    <property type="match status" value="1"/>
</dbReference>
<evidence type="ECO:0000256" key="3">
    <source>
        <dbReference type="ARBA" id="ARBA00022737"/>
    </source>
</evidence>
<feature type="repeat" description="WD" evidence="7">
    <location>
        <begin position="98"/>
        <end position="133"/>
    </location>
</feature>
<comment type="similarity">
    <text evidence="5">Belongs to the WD repeat STRAP family.</text>
</comment>
<dbReference type="CDD" id="cd00200">
    <property type="entry name" value="WD40"/>
    <property type="match status" value="1"/>
</dbReference>
<organism evidence="8 9">
    <name type="scientific">Powellomyces hirtus</name>
    <dbReference type="NCBI Taxonomy" id="109895"/>
    <lineage>
        <taxon>Eukaryota</taxon>
        <taxon>Fungi</taxon>
        <taxon>Fungi incertae sedis</taxon>
        <taxon>Chytridiomycota</taxon>
        <taxon>Chytridiomycota incertae sedis</taxon>
        <taxon>Chytridiomycetes</taxon>
        <taxon>Spizellomycetales</taxon>
        <taxon>Powellomycetaceae</taxon>
        <taxon>Powellomyces</taxon>
    </lineage>
</organism>
<keyword evidence="3" id="KW-0677">Repeat</keyword>
<protein>
    <recommendedName>
        <fullName evidence="6">Serine-threonine kinase receptor-associated protein</fullName>
    </recommendedName>
</protein>
<evidence type="ECO:0000256" key="2">
    <source>
        <dbReference type="ARBA" id="ARBA00022664"/>
    </source>
</evidence>
<feature type="repeat" description="WD" evidence="7">
    <location>
        <begin position="57"/>
        <end position="98"/>
    </location>
</feature>
<evidence type="ECO:0000256" key="7">
    <source>
        <dbReference type="PROSITE-ProRule" id="PRU00221"/>
    </source>
</evidence>
<dbReference type="Gene3D" id="2.130.10.10">
    <property type="entry name" value="YVTN repeat-like/Quinoprotein amine dehydrogenase"/>
    <property type="match status" value="1"/>
</dbReference>
<dbReference type="Pfam" id="PF00400">
    <property type="entry name" value="WD40"/>
    <property type="match status" value="3"/>
</dbReference>
<reference evidence="8 9" key="1">
    <citation type="journal article" date="2019" name="Sci. Rep.">
        <title>Comparative genomics of chytrid fungi reveal insights into the obligate biotrophic and pathogenic lifestyle of Synchytrium endobioticum.</title>
        <authorList>
            <person name="van de Vossenberg B.T.L.H."/>
            <person name="Warris S."/>
            <person name="Nguyen H.D.T."/>
            <person name="van Gent-Pelzer M.P.E."/>
            <person name="Joly D.L."/>
            <person name="van de Geest H.C."/>
            <person name="Bonants P.J.M."/>
            <person name="Smith D.S."/>
            <person name="Levesque C.A."/>
            <person name="van der Lee T.A.J."/>
        </authorList>
    </citation>
    <scope>NUCLEOTIDE SEQUENCE [LARGE SCALE GENOMIC DNA]</scope>
    <source>
        <strain evidence="8 9">CBS 809.83</strain>
    </source>
</reference>
<dbReference type="PROSITE" id="PS50294">
    <property type="entry name" value="WD_REPEATS_REGION"/>
    <property type="match status" value="3"/>
</dbReference>
<keyword evidence="4" id="KW-0508">mRNA splicing</keyword>
<dbReference type="AlphaFoldDB" id="A0A507EEK3"/>
<name>A0A507EEK3_9FUNG</name>
<dbReference type="PROSITE" id="PS50082">
    <property type="entry name" value="WD_REPEATS_2"/>
    <property type="match status" value="3"/>
</dbReference>
<keyword evidence="9" id="KW-1185">Reference proteome</keyword>
<dbReference type="InterPro" id="IPR001680">
    <property type="entry name" value="WD40_rpt"/>
</dbReference>
<dbReference type="SMART" id="SM00320">
    <property type="entry name" value="WD40"/>
    <property type="match status" value="7"/>
</dbReference>
<evidence type="ECO:0000313" key="9">
    <source>
        <dbReference type="Proteomes" id="UP000318582"/>
    </source>
</evidence>
<evidence type="ECO:0000313" key="8">
    <source>
        <dbReference type="EMBL" id="TPX62264.1"/>
    </source>
</evidence>
<sequence length="311" mass="34174">MAAAKQIPLTCTGHTRPVVDLAFSSFTYSGDFFLISACKDSIPILRRGNTGDWVGSFQGHKGAVWSTRLSSDATKSVTGSADFTAKVWNNLTGQATITVPHSHVVRCVDMSPDGRYVLTGGYEKKIRLFDLQTDASRGPIRQLEQCDNIIKTALMDADNGLVFAGDGKMLRVWDLRTSAQVSFRQFDHDITSLRFSNDRGMIICTSGKQVFFYNALTSALVKSFTTTIETASASLHPDGSRLVVGGISDLWVRVYDWATGQEQEVYKGHHGPIHVVSYSPDGELYATGSEDGTVRLWQTSPGKAYALWEQQ</sequence>
<comment type="caution">
    <text evidence="8">The sequence shown here is derived from an EMBL/GenBank/DDBJ whole genome shotgun (WGS) entry which is preliminary data.</text>
</comment>
<feature type="repeat" description="WD" evidence="7">
    <location>
        <begin position="266"/>
        <end position="307"/>
    </location>
</feature>
<proteinExistence type="inferred from homology"/>
<dbReference type="PANTHER" id="PTHR19877">
    <property type="entry name" value="EUKARYOTIC TRANSLATION INITIATION FACTOR 3 SUBUNIT I"/>
    <property type="match status" value="1"/>
</dbReference>
<evidence type="ECO:0000256" key="4">
    <source>
        <dbReference type="ARBA" id="ARBA00023187"/>
    </source>
</evidence>
<gene>
    <name evidence="8" type="ORF">PhCBS80983_g00495</name>
</gene>
<dbReference type="EMBL" id="QEAQ01000003">
    <property type="protein sequence ID" value="TPX62264.1"/>
    <property type="molecule type" value="Genomic_DNA"/>
</dbReference>